<keyword evidence="2" id="KW-0539">Nucleus</keyword>
<evidence type="ECO:0000256" key="1">
    <source>
        <dbReference type="ARBA" id="ARBA00004123"/>
    </source>
</evidence>
<feature type="compositionally biased region" description="Basic residues" evidence="3">
    <location>
        <begin position="221"/>
        <end position="230"/>
    </location>
</feature>
<accession>A0A425HW35</accession>
<dbReference type="GO" id="GO:0005634">
    <property type="term" value="C:nucleus"/>
    <property type="evidence" value="ECO:0007669"/>
    <property type="project" value="UniProtKB-SubCell"/>
</dbReference>
<evidence type="ECO:0000256" key="2">
    <source>
        <dbReference type="ARBA" id="ARBA00023242"/>
    </source>
</evidence>
<feature type="compositionally biased region" description="Basic and acidic residues" evidence="3">
    <location>
        <begin position="130"/>
        <end position="142"/>
    </location>
</feature>
<dbReference type="Proteomes" id="UP000284452">
    <property type="component" value="Unassembled WGS sequence"/>
</dbReference>
<proteinExistence type="predicted"/>
<dbReference type="GO" id="GO:0003677">
    <property type="term" value="F:DNA binding"/>
    <property type="evidence" value="ECO:0007669"/>
    <property type="project" value="InterPro"/>
</dbReference>
<dbReference type="EMBL" id="AHIV02001324">
    <property type="protein sequence ID" value="RQX70405.1"/>
    <property type="molecule type" value="Genomic_DNA"/>
</dbReference>
<dbReference type="InterPro" id="IPR000637">
    <property type="entry name" value="HMGI/Y_DNA-bd_CS"/>
</dbReference>
<dbReference type="PRINTS" id="PR00929">
    <property type="entry name" value="ATHOOK"/>
</dbReference>
<gene>
    <name evidence="4" type="ORF">TGCAST_278750</name>
</gene>
<evidence type="ECO:0000256" key="3">
    <source>
        <dbReference type="SAM" id="MobiDB-lite"/>
    </source>
</evidence>
<feature type="region of interest" description="Disordered" evidence="3">
    <location>
        <begin position="1"/>
        <end position="322"/>
    </location>
</feature>
<dbReference type="InterPro" id="IPR017956">
    <property type="entry name" value="AT_hook_DNA-bd_motif"/>
</dbReference>
<protein>
    <submittedName>
        <fullName evidence="4">AT hook motif domain-containing protein</fullName>
    </submittedName>
</protein>
<evidence type="ECO:0000313" key="5">
    <source>
        <dbReference type="Proteomes" id="UP000284452"/>
    </source>
</evidence>
<organism evidence="4 5">
    <name type="scientific">Toxoplasma gondii CAST</name>
    <dbReference type="NCBI Taxonomy" id="943122"/>
    <lineage>
        <taxon>Eukaryota</taxon>
        <taxon>Sar</taxon>
        <taxon>Alveolata</taxon>
        <taxon>Apicomplexa</taxon>
        <taxon>Conoidasida</taxon>
        <taxon>Coccidia</taxon>
        <taxon>Eucoccidiorida</taxon>
        <taxon>Eimeriorina</taxon>
        <taxon>Sarcocystidae</taxon>
        <taxon>Toxoplasma</taxon>
    </lineage>
</organism>
<dbReference type="SMART" id="SM00384">
    <property type="entry name" value="AT_hook"/>
    <property type="match status" value="3"/>
</dbReference>
<comment type="caution">
    <text evidence="4">The sequence shown here is derived from an EMBL/GenBank/DDBJ whole genome shotgun (WGS) entry which is preliminary data.</text>
</comment>
<comment type="subcellular location">
    <subcellularLocation>
        <location evidence="1">Nucleus</location>
    </subcellularLocation>
</comment>
<feature type="compositionally biased region" description="Polar residues" evidence="3">
    <location>
        <begin position="150"/>
        <end position="160"/>
    </location>
</feature>
<dbReference type="GO" id="GO:0006355">
    <property type="term" value="P:regulation of DNA-templated transcription"/>
    <property type="evidence" value="ECO:0007669"/>
    <property type="project" value="InterPro"/>
</dbReference>
<dbReference type="AlphaFoldDB" id="A0A425HW35"/>
<reference evidence="4 5" key="1">
    <citation type="submission" date="2017-10" db="EMBL/GenBank/DDBJ databases">
        <authorList>
            <person name="Sibley D."/>
            <person name="Venepally P."/>
            <person name="Karamycheva S."/>
            <person name="Hadjithomas M."/>
            <person name="Khan A."/>
            <person name="Brunk B."/>
            <person name="Roos D."/>
            <person name="Caler E."/>
            <person name="Lorenzi H."/>
        </authorList>
    </citation>
    <scope>NUCLEOTIDE SEQUENCE [LARGE SCALE GENOMIC DNA]</scope>
    <source>
        <strain evidence="4 5">CAST</strain>
    </source>
</reference>
<dbReference type="PROSITE" id="PS00354">
    <property type="entry name" value="HMGI_Y"/>
    <property type="match status" value="1"/>
</dbReference>
<sequence length="322" mass="34746">METSFNFFRRFTRGADPTRPISALPARGRDKEPNGPFPPALPHSLPSEDSPHHGATGESSDATSRSWRERDTSRSRALGSEGDDETCVSPASSSNAARPKTPSVPRFCGEVPHEQRRKPDDSGGTPACETLHKIQRKVDSKVDAAGVEPTASSSPGQTDAATVRGRDEPTTAPLEPSRRKRTAEEIQGGHSGGDDTASWNETADENAEPEMGLLTPFAPIKRGRGRPRKAPTKDSGVWNPTVPKRGRGRPRKVKVDEIPQGEEPTAAEDPGVWNPTVPKRGRGRPRKVKVDEIPQGEEPTGAEAPGVWNPTVPKRGRVGLEK</sequence>
<dbReference type="VEuPathDB" id="ToxoDB:TGCAST_278750"/>
<feature type="compositionally biased region" description="Basic and acidic residues" evidence="3">
    <location>
        <begin position="111"/>
        <end position="121"/>
    </location>
</feature>
<evidence type="ECO:0000313" key="4">
    <source>
        <dbReference type="EMBL" id="RQX70405.1"/>
    </source>
</evidence>
<name>A0A425HW35_TOXGO</name>